<feature type="non-terminal residue" evidence="1">
    <location>
        <position position="1"/>
    </location>
</feature>
<proteinExistence type="predicted"/>
<organism evidence="1">
    <name type="scientific">marine metagenome</name>
    <dbReference type="NCBI Taxonomy" id="408172"/>
    <lineage>
        <taxon>unclassified sequences</taxon>
        <taxon>metagenomes</taxon>
        <taxon>ecological metagenomes</taxon>
    </lineage>
</organism>
<dbReference type="AlphaFoldDB" id="A0A382EJD5"/>
<gene>
    <name evidence="1" type="ORF">METZ01_LOCUS202887</name>
</gene>
<sequence>ERNRPEMLTDPSTEPRPEEELAMREAFLEWVQANALQPAEVAEMIHRAVLDRTFWVFTDDDHRAAISERHAAIREREEPPPYAPLLDI</sequence>
<name>A0A382EJD5_9ZZZZ</name>
<protein>
    <submittedName>
        <fullName evidence="1">Uncharacterized protein</fullName>
    </submittedName>
</protein>
<reference evidence="1" key="1">
    <citation type="submission" date="2018-05" db="EMBL/GenBank/DDBJ databases">
        <authorList>
            <person name="Lanie J.A."/>
            <person name="Ng W.-L."/>
            <person name="Kazmierczak K.M."/>
            <person name="Andrzejewski T.M."/>
            <person name="Davidsen T.M."/>
            <person name="Wayne K.J."/>
            <person name="Tettelin H."/>
            <person name="Glass J.I."/>
            <person name="Rusch D."/>
            <person name="Podicherti R."/>
            <person name="Tsui H.-C.T."/>
            <person name="Winkler M.E."/>
        </authorList>
    </citation>
    <scope>NUCLEOTIDE SEQUENCE</scope>
</reference>
<dbReference type="EMBL" id="UINC01044492">
    <property type="protein sequence ID" value="SVB50033.1"/>
    <property type="molecule type" value="Genomic_DNA"/>
</dbReference>
<accession>A0A382EJD5</accession>
<evidence type="ECO:0000313" key="1">
    <source>
        <dbReference type="EMBL" id="SVB50033.1"/>
    </source>
</evidence>